<dbReference type="EMBL" id="JAESVG020000007">
    <property type="protein sequence ID" value="KAG8625960.1"/>
    <property type="molecule type" value="Genomic_DNA"/>
</dbReference>
<dbReference type="OrthoDB" id="194443at2759"/>
<dbReference type="AlphaFoldDB" id="A0A8K0L1X7"/>
<organism evidence="1 2">
    <name type="scientific">Elsinoe batatas</name>
    <dbReference type="NCBI Taxonomy" id="2601811"/>
    <lineage>
        <taxon>Eukaryota</taxon>
        <taxon>Fungi</taxon>
        <taxon>Dikarya</taxon>
        <taxon>Ascomycota</taxon>
        <taxon>Pezizomycotina</taxon>
        <taxon>Dothideomycetes</taxon>
        <taxon>Dothideomycetidae</taxon>
        <taxon>Myriangiales</taxon>
        <taxon>Elsinoaceae</taxon>
        <taxon>Elsinoe</taxon>
    </lineage>
</organism>
<evidence type="ECO:0000313" key="2">
    <source>
        <dbReference type="Proteomes" id="UP000809789"/>
    </source>
</evidence>
<dbReference type="PANTHER" id="PTHR47843:SF2">
    <property type="entry name" value="BTB DOMAIN-CONTAINING PROTEIN"/>
    <property type="match status" value="1"/>
</dbReference>
<proteinExistence type="predicted"/>
<dbReference type="Proteomes" id="UP000809789">
    <property type="component" value="Unassembled WGS sequence"/>
</dbReference>
<name>A0A8K0L1X7_9PEZI</name>
<comment type="caution">
    <text evidence="1">The sequence shown here is derived from an EMBL/GenBank/DDBJ whole genome shotgun (WGS) entry which is preliminary data.</text>
</comment>
<accession>A0A8K0L1X7</accession>
<keyword evidence="2" id="KW-1185">Reference proteome</keyword>
<reference evidence="1" key="1">
    <citation type="submission" date="2021-07" db="EMBL/GenBank/DDBJ databases">
        <title>Elsinoe batatas strain:CRI-CJ2 Genome sequencing and assembly.</title>
        <authorList>
            <person name="Huang L."/>
        </authorList>
    </citation>
    <scope>NUCLEOTIDE SEQUENCE</scope>
    <source>
        <strain evidence="1">CRI-CJ2</strain>
    </source>
</reference>
<protein>
    <submittedName>
        <fullName evidence="1">Uncharacterized protein</fullName>
    </submittedName>
</protein>
<sequence>MPSKFFGNSMLSLYCGNSLSPILIYESLACEHSGFFKARCSFNEMIGGSNSCHIADYGPDLMKIYTSYLYTGSVYSRQPSTEGLKLEKLAIHGSTMSEDDLEWLLLAELHIMGGFLLDTKFQNVIVDAMIEKLQPDGDASFILAEGIYSHTPPGDPLRRMLVDFHVYLWFGKCIESAGATNAQNEADFMYQVAKELLAVNAKGPVKNAAKPWDVDGCRYHIHGSDAEKKSCKIKP</sequence>
<dbReference type="PANTHER" id="PTHR47843">
    <property type="entry name" value="BTB DOMAIN-CONTAINING PROTEIN-RELATED"/>
    <property type="match status" value="1"/>
</dbReference>
<gene>
    <name evidence="1" type="ORF">KVT40_006361</name>
</gene>
<evidence type="ECO:0000313" key="1">
    <source>
        <dbReference type="EMBL" id="KAG8625960.1"/>
    </source>
</evidence>